<evidence type="ECO:0000259" key="1">
    <source>
        <dbReference type="Pfam" id="PF11716"/>
    </source>
</evidence>
<dbReference type="Pfam" id="PF11716">
    <property type="entry name" value="MDMPI_N"/>
    <property type="match status" value="1"/>
</dbReference>
<evidence type="ECO:0000313" key="3">
    <source>
        <dbReference type="Proteomes" id="UP001183777"/>
    </source>
</evidence>
<sequence length="190" mass="20160">MTKISELLDAAAARTCPVVRAVDDAQLTAPTPCGEYDVRALLNHLFQVVTNFQALAARRPVEFGETPDVVTGDWRGRFEAETARLAKAWDAPGVEEGAVGAMGLPARTVGMMALGDLVVHGWDLGRATGQDFDADPVVLAELGPEFAGLAPKAREMKVFGEPFPVPAGATALERLVGDTGRDPGWRPPRG</sequence>
<dbReference type="InterPro" id="IPR017517">
    <property type="entry name" value="Maleyloyr_isom"/>
</dbReference>
<name>A0ABU2RSQ4_9ACTN</name>
<dbReference type="InterPro" id="IPR017520">
    <property type="entry name" value="CHP03086"/>
</dbReference>
<gene>
    <name evidence="2" type="ORF">RM649_30000</name>
</gene>
<proteinExistence type="predicted"/>
<evidence type="ECO:0000313" key="2">
    <source>
        <dbReference type="EMBL" id="MDT0431857.1"/>
    </source>
</evidence>
<accession>A0ABU2RSQ4</accession>
<organism evidence="2 3">
    <name type="scientific">Streptomyces salyersiae</name>
    <dbReference type="NCBI Taxonomy" id="3075530"/>
    <lineage>
        <taxon>Bacteria</taxon>
        <taxon>Bacillati</taxon>
        <taxon>Actinomycetota</taxon>
        <taxon>Actinomycetes</taxon>
        <taxon>Kitasatosporales</taxon>
        <taxon>Streptomycetaceae</taxon>
        <taxon>Streptomyces</taxon>
    </lineage>
</organism>
<dbReference type="NCBIfam" id="TIGR03086">
    <property type="entry name" value="TIGR03086 family metal-binding protein"/>
    <property type="match status" value="1"/>
</dbReference>
<dbReference type="InterPro" id="IPR024344">
    <property type="entry name" value="MDMPI_metal-binding"/>
</dbReference>
<dbReference type="Proteomes" id="UP001183777">
    <property type="component" value="Unassembled WGS sequence"/>
</dbReference>
<dbReference type="NCBIfam" id="TIGR03083">
    <property type="entry name" value="maleylpyruvate isomerase family mycothiol-dependent enzyme"/>
    <property type="match status" value="1"/>
</dbReference>
<dbReference type="SUPFAM" id="SSF109854">
    <property type="entry name" value="DinB/YfiT-like putative metalloenzymes"/>
    <property type="match status" value="1"/>
</dbReference>
<feature type="domain" description="Mycothiol-dependent maleylpyruvate isomerase metal-binding" evidence="1">
    <location>
        <begin position="9"/>
        <end position="124"/>
    </location>
</feature>
<keyword evidence="3" id="KW-1185">Reference proteome</keyword>
<dbReference type="EMBL" id="JAVREX010000017">
    <property type="protein sequence ID" value="MDT0431857.1"/>
    <property type="molecule type" value="Genomic_DNA"/>
</dbReference>
<protein>
    <submittedName>
        <fullName evidence="2">TIGR03086 family metal-binding protein</fullName>
    </submittedName>
</protein>
<dbReference type="Gene3D" id="1.20.120.450">
    <property type="entry name" value="dinb family like domain"/>
    <property type="match status" value="1"/>
</dbReference>
<reference evidence="3" key="1">
    <citation type="submission" date="2023-07" db="EMBL/GenBank/DDBJ databases">
        <title>30 novel species of actinomycetes from the DSMZ collection.</title>
        <authorList>
            <person name="Nouioui I."/>
        </authorList>
    </citation>
    <scope>NUCLEOTIDE SEQUENCE [LARGE SCALE GENOMIC DNA]</scope>
    <source>
        <strain evidence="3">DSM 41770</strain>
    </source>
</reference>
<dbReference type="RefSeq" id="WP_200692775.1">
    <property type="nucleotide sequence ID" value="NZ_JAVREX010000017.1"/>
</dbReference>
<dbReference type="InterPro" id="IPR034660">
    <property type="entry name" value="DinB/YfiT-like"/>
</dbReference>
<comment type="caution">
    <text evidence="2">The sequence shown here is derived from an EMBL/GenBank/DDBJ whole genome shotgun (WGS) entry which is preliminary data.</text>
</comment>